<dbReference type="InterPro" id="IPR036390">
    <property type="entry name" value="WH_DNA-bd_sf"/>
</dbReference>
<dbReference type="Pfam" id="PF08279">
    <property type="entry name" value="HTH_11"/>
    <property type="match status" value="1"/>
</dbReference>
<dbReference type="InterPro" id="IPR013196">
    <property type="entry name" value="HTH_11"/>
</dbReference>
<dbReference type="KEGG" id="pasa:BAOM_p009"/>
<dbReference type="OrthoDB" id="2914564at2"/>
<evidence type="ECO:0000313" key="3">
    <source>
        <dbReference type="Proteomes" id="UP000283095"/>
    </source>
</evidence>
<keyword evidence="2" id="KW-0614">Plasmid</keyword>
<reference evidence="2 3" key="1">
    <citation type="submission" date="2018-01" db="EMBL/GenBank/DDBJ databases">
        <title>Bacillus asahii Genome sequencing and assembly.</title>
        <authorList>
            <person name="Jiang H."/>
            <person name="Feng Y."/>
            <person name="Zhao F."/>
            <person name="Lin X."/>
        </authorList>
    </citation>
    <scope>NUCLEOTIDE SEQUENCE [LARGE SCALE GENOMIC DNA]</scope>
    <source>
        <strain evidence="2 3">OM18</strain>
        <plasmid evidence="3">pom18</plasmid>
    </source>
</reference>
<dbReference type="RefSeq" id="WP_127762717.1">
    <property type="nucleotide sequence ID" value="NZ_CP026096.1"/>
</dbReference>
<feature type="domain" description="Helix-turn-helix type 11" evidence="1">
    <location>
        <begin position="72"/>
        <end position="100"/>
    </location>
</feature>
<gene>
    <name evidence="2" type="ORF">BAOM_p009</name>
</gene>
<protein>
    <recommendedName>
        <fullName evidence="1">Helix-turn-helix type 11 domain-containing protein</fullName>
    </recommendedName>
</protein>
<accession>A0A3Q9RRQ8</accession>
<geneLocation type="plasmid" evidence="3">
    <name>pom18</name>
</geneLocation>
<dbReference type="SUPFAM" id="SSF46785">
    <property type="entry name" value="Winged helix' DNA-binding domain"/>
    <property type="match status" value="1"/>
</dbReference>
<evidence type="ECO:0000259" key="1">
    <source>
        <dbReference type="Pfam" id="PF08279"/>
    </source>
</evidence>
<organism evidence="2 3">
    <name type="scientific">Peribacillus asahii</name>
    <dbReference type="NCBI Taxonomy" id="228899"/>
    <lineage>
        <taxon>Bacteria</taxon>
        <taxon>Bacillati</taxon>
        <taxon>Bacillota</taxon>
        <taxon>Bacilli</taxon>
        <taxon>Bacillales</taxon>
        <taxon>Bacillaceae</taxon>
        <taxon>Peribacillus</taxon>
    </lineage>
</organism>
<evidence type="ECO:0000313" key="2">
    <source>
        <dbReference type="EMBL" id="AZV45662.1"/>
    </source>
</evidence>
<dbReference type="EMBL" id="CP026096">
    <property type="protein sequence ID" value="AZV45662.1"/>
    <property type="molecule type" value="Genomic_DNA"/>
</dbReference>
<name>A0A3Q9RRQ8_9BACI</name>
<sequence>MILLTAYNLDVQRYMQGVKLNSKQKDTILNSIKQSVIESGKSFYELFPNKQYLVLEKITYLLSGCGLWKIGADKLAEDLGVSKTTVYNAVKAIKQTGKILVGRLADDRAGKYIFVLKDHENFKEILKEVFFIDELPVEEEQVEKSNKTDAFEGLSKGLSEGQFVGLQNHESLEGVSLESENSHSNNINSFKSFNSKQEKNIIKDSIESELIEATKKQKESEHLNTYYTNEFQFELYHAIKKHTYHEQIKNNASILGLRVGSNADKAAFLLAIKAIWKIDRFLRMGGTVDTTVPALFTKLYTDLIKECSSKPSKSATASVGPVKAVPLWNWLEEDSNRTPVSEPATVSVEGKRLSIEQIKANITDLDEYEVW</sequence>
<dbReference type="AlphaFoldDB" id="A0A3Q9RRQ8"/>
<proteinExistence type="predicted"/>
<dbReference type="Proteomes" id="UP000283095">
    <property type="component" value="Plasmid pOM18"/>
</dbReference>